<evidence type="ECO:0000313" key="3">
    <source>
        <dbReference type="EMBL" id="MCH6162007.1"/>
    </source>
</evidence>
<evidence type="ECO:0000313" key="4">
    <source>
        <dbReference type="Proteomes" id="UP001166784"/>
    </source>
</evidence>
<dbReference type="Proteomes" id="UP001166784">
    <property type="component" value="Unassembled WGS sequence"/>
</dbReference>
<accession>A0ABS9T0I9</accession>
<feature type="transmembrane region" description="Helical" evidence="2">
    <location>
        <begin position="43"/>
        <end position="61"/>
    </location>
</feature>
<protein>
    <submittedName>
        <fullName evidence="3">DUF6114 domain-containing protein</fullName>
    </submittedName>
</protein>
<keyword evidence="4" id="KW-1185">Reference proteome</keyword>
<proteinExistence type="predicted"/>
<feature type="transmembrane region" description="Helical" evidence="2">
    <location>
        <begin position="67"/>
        <end position="93"/>
    </location>
</feature>
<keyword evidence="2" id="KW-1133">Transmembrane helix</keyword>
<reference evidence="3" key="1">
    <citation type="submission" date="2022-03" db="EMBL/GenBank/DDBJ databases">
        <authorList>
            <person name="Santos J.D.N."/>
            <person name="Kallscheuer N."/>
            <person name="Jogler C."/>
            <person name="Lage O.M."/>
        </authorList>
    </citation>
    <scope>NUCLEOTIDE SEQUENCE</scope>
    <source>
        <strain evidence="3">M600PL45_2</strain>
    </source>
</reference>
<reference evidence="3" key="2">
    <citation type="journal article" date="2023" name="Int. J. Syst. Evol. Microbiol.">
        <title>Streptomyces marispadix sp. nov., isolated from marine beach sediment of the Northern Coast of Portugal.</title>
        <authorList>
            <person name="dos Santos J.D.N."/>
            <person name="Vitorino I.R."/>
            <person name="Kallscheuer N."/>
            <person name="Srivastava A."/>
            <person name="Krautwurst S."/>
            <person name="Marz M."/>
            <person name="Jogler C."/>
            <person name="Lobo Da Cunha A."/>
            <person name="Catita J."/>
            <person name="Goncalves H."/>
            <person name="Gonzalez I."/>
            <person name="Reyes F."/>
            <person name="Lage O.M."/>
        </authorList>
    </citation>
    <scope>NUCLEOTIDE SEQUENCE</scope>
    <source>
        <strain evidence="3">M600PL45_2</strain>
    </source>
</reference>
<dbReference type="Pfam" id="PF19609">
    <property type="entry name" value="DUF6114"/>
    <property type="match status" value="1"/>
</dbReference>
<dbReference type="InterPro" id="IPR046096">
    <property type="entry name" value="DUF6114"/>
</dbReference>
<dbReference type="RefSeq" id="WP_241060758.1">
    <property type="nucleotide sequence ID" value="NZ_JAKWJU010000002.1"/>
</dbReference>
<feature type="compositionally biased region" description="Low complexity" evidence="1">
    <location>
        <begin position="157"/>
        <end position="170"/>
    </location>
</feature>
<feature type="region of interest" description="Disordered" evidence="1">
    <location>
        <begin position="229"/>
        <end position="271"/>
    </location>
</feature>
<name>A0ABS9T0I9_9ACTN</name>
<evidence type="ECO:0000256" key="1">
    <source>
        <dbReference type="SAM" id="MobiDB-lite"/>
    </source>
</evidence>
<keyword evidence="2" id="KW-0472">Membrane</keyword>
<sequence>MLLSRPRNRGDGGRAPLGAWLDDRLPWPGSRAAARNWRRRRPFWAGLLLMASGAELIAVPLSPFGVLVSLGVGGIAAMAIGLALILAGGFLWAAPHARAYVSLNALLLSVLSFAATNLGGFVLGTALGIAGSAMGFGWTPGPDAARKYASDTGCSRDAGAGADTDADSGTGTDGGAARVEGDGGPGDGPSARSAAARFRSARRALAVALPLSFLGAFAGPAAPEAHAVAATAGDAGPPPAANTPATITTSRFTPEGFTFAGTEEVRTAKAR</sequence>
<gene>
    <name evidence="3" type="ORF">MMA15_16925</name>
</gene>
<feature type="region of interest" description="Disordered" evidence="1">
    <location>
        <begin position="156"/>
        <end position="195"/>
    </location>
</feature>
<dbReference type="EMBL" id="JAKWJU010000002">
    <property type="protein sequence ID" value="MCH6162007.1"/>
    <property type="molecule type" value="Genomic_DNA"/>
</dbReference>
<comment type="caution">
    <text evidence="3">The sequence shown here is derived from an EMBL/GenBank/DDBJ whole genome shotgun (WGS) entry which is preliminary data.</text>
</comment>
<feature type="transmembrane region" description="Helical" evidence="2">
    <location>
        <begin position="105"/>
        <end position="138"/>
    </location>
</feature>
<keyword evidence="2" id="KW-0812">Transmembrane</keyword>
<evidence type="ECO:0000256" key="2">
    <source>
        <dbReference type="SAM" id="Phobius"/>
    </source>
</evidence>
<organism evidence="3 4">
    <name type="scientific">Streptomyces marispadix</name>
    <dbReference type="NCBI Taxonomy" id="2922868"/>
    <lineage>
        <taxon>Bacteria</taxon>
        <taxon>Bacillati</taxon>
        <taxon>Actinomycetota</taxon>
        <taxon>Actinomycetes</taxon>
        <taxon>Kitasatosporales</taxon>
        <taxon>Streptomycetaceae</taxon>
        <taxon>Streptomyces</taxon>
    </lineage>
</organism>